<proteinExistence type="predicted"/>
<accession>A0A0L8FSY1</accession>
<name>A0A0L8FSY1_OCTBM</name>
<dbReference type="AlphaFoldDB" id="A0A0L8FSY1"/>
<dbReference type="OrthoDB" id="1936594at2759"/>
<reference evidence="1" key="1">
    <citation type="submission" date="2015-07" db="EMBL/GenBank/DDBJ databases">
        <title>MeaNS - Measles Nucleotide Surveillance Program.</title>
        <authorList>
            <person name="Tran T."/>
            <person name="Druce J."/>
        </authorList>
    </citation>
    <scope>NUCLEOTIDE SEQUENCE</scope>
    <source>
        <strain evidence="1">UCB-OBI-ISO-001</strain>
        <tissue evidence="1">Gonad</tissue>
    </source>
</reference>
<dbReference type="EMBL" id="KQ426792">
    <property type="protein sequence ID" value="KOF67753.1"/>
    <property type="molecule type" value="Genomic_DNA"/>
</dbReference>
<evidence type="ECO:0000313" key="1">
    <source>
        <dbReference type="EMBL" id="KOF67753.1"/>
    </source>
</evidence>
<sequence length="93" mass="10281">MRHLFQTLSDMANELDCSSLELSILQGFTHDDCCESELPVIIGNFLSGYYEAVIADPFTTEVVGGDLEELLPSEIQALVLKNIDSLLSTDTKR</sequence>
<organism evidence="1">
    <name type="scientific">Octopus bimaculoides</name>
    <name type="common">California two-spotted octopus</name>
    <dbReference type="NCBI Taxonomy" id="37653"/>
    <lineage>
        <taxon>Eukaryota</taxon>
        <taxon>Metazoa</taxon>
        <taxon>Spiralia</taxon>
        <taxon>Lophotrochozoa</taxon>
        <taxon>Mollusca</taxon>
        <taxon>Cephalopoda</taxon>
        <taxon>Coleoidea</taxon>
        <taxon>Octopodiformes</taxon>
        <taxon>Octopoda</taxon>
        <taxon>Incirrata</taxon>
        <taxon>Octopodidae</taxon>
        <taxon>Octopus</taxon>
    </lineage>
</organism>
<gene>
    <name evidence="1" type="ORF">OCBIM_22008894mg</name>
</gene>
<protein>
    <submittedName>
        <fullName evidence="1">Uncharacterized protein</fullName>
    </submittedName>
</protein>